<dbReference type="FunFam" id="3.40.640.10:FF:000030">
    <property type="entry name" value="Low-specificity L-threonine aldolase"/>
    <property type="match status" value="1"/>
</dbReference>
<dbReference type="PANTHER" id="PTHR48097">
    <property type="entry name" value="L-THREONINE ALDOLASE-RELATED"/>
    <property type="match status" value="1"/>
</dbReference>
<dbReference type="EMBL" id="CP029803">
    <property type="protein sequence ID" value="AWT60917.1"/>
    <property type="molecule type" value="Genomic_DNA"/>
</dbReference>
<dbReference type="GO" id="GO:0006567">
    <property type="term" value="P:L-threonine catabolic process"/>
    <property type="evidence" value="ECO:0007669"/>
    <property type="project" value="TreeGrafter"/>
</dbReference>
<evidence type="ECO:0000256" key="5">
    <source>
        <dbReference type="PIRSR" id="PIRSR017617-1"/>
    </source>
</evidence>
<keyword evidence="3" id="KW-0663">Pyridoxal phosphate</keyword>
<evidence type="ECO:0000256" key="3">
    <source>
        <dbReference type="ARBA" id="ARBA00022898"/>
    </source>
</evidence>
<feature type="modified residue" description="N6-(pyridoxal phosphate)lysine" evidence="5">
    <location>
        <position position="205"/>
    </location>
</feature>
<reference evidence="7 8" key="1">
    <citation type="submission" date="2018-06" db="EMBL/GenBank/DDBJ databases">
        <title>Draft Genome Sequence of a Novel Marine Bacterium Related to the Verrucomicrobia.</title>
        <authorList>
            <person name="Vosseberg J."/>
            <person name="Martijn J."/>
            <person name="Ettema T.J.G."/>
        </authorList>
    </citation>
    <scope>NUCLEOTIDE SEQUENCE [LARGE SCALE GENOMIC DNA]</scope>
    <source>
        <strain evidence="7">TARA_B100001123</strain>
    </source>
</reference>
<organism evidence="7 8">
    <name type="scientific">Candidatus Moanibacter tarae</name>
    <dbReference type="NCBI Taxonomy" id="2200854"/>
    <lineage>
        <taxon>Bacteria</taxon>
        <taxon>Pseudomonadati</taxon>
        <taxon>Verrucomicrobiota</taxon>
        <taxon>Opitutia</taxon>
        <taxon>Puniceicoccales</taxon>
        <taxon>Puniceicoccales incertae sedis</taxon>
        <taxon>Candidatus Moanibacter</taxon>
    </lineage>
</organism>
<dbReference type="InterPro" id="IPR015422">
    <property type="entry name" value="PyrdxlP-dep_Trfase_small"/>
</dbReference>
<dbReference type="InterPro" id="IPR015424">
    <property type="entry name" value="PyrdxlP-dep_Trfase"/>
</dbReference>
<dbReference type="PIRSF" id="PIRSF017617">
    <property type="entry name" value="Thr_aldolase"/>
    <property type="match status" value="1"/>
</dbReference>
<name>A0A2Z4AKP7_9BACT</name>
<dbReference type="Gene3D" id="3.90.1150.10">
    <property type="entry name" value="Aspartate Aminotransferase, domain 1"/>
    <property type="match status" value="1"/>
</dbReference>
<dbReference type="KEGG" id="mtar:DF168_02142"/>
<dbReference type="GO" id="GO:0005829">
    <property type="term" value="C:cytosol"/>
    <property type="evidence" value="ECO:0007669"/>
    <property type="project" value="TreeGrafter"/>
</dbReference>
<proteinExistence type="inferred from homology"/>
<dbReference type="GO" id="GO:0008732">
    <property type="term" value="F:L-allo-threonine aldolase activity"/>
    <property type="evidence" value="ECO:0007669"/>
    <property type="project" value="TreeGrafter"/>
</dbReference>
<evidence type="ECO:0000256" key="1">
    <source>
        <dbReference type="ARBA" id="ARBA00001933"/>
    </source>
</evidence>
<dbReference type="InterPro" id="IPR023603">
    <property type="entry name" value="Low_specificity_L-TA-like"/>
</dbReference>
<dbReference type="FunFam" id="3.90.1150.10:FF:000041">
    <property type="entry name" value="Low-specificity L-threonine aldolase"/>
    <property type="match status" value="1"/>
</dbReference>
<dbReference type="Pfam" id="PF01212">
    <property type="entry name" value="Beta_elim_lyase"/>
    <property type="match status" value="1"/>
</dbReference>
<gene>
    <name evidence="7" type="primary">ltaE</name>
    <name evidence="7" type="ORF">DF168_02142</name>
</gene>
<dbReference type="Proteomes" id="UP000247465">
    <property type="component" value="Chromosome"/>
</dbReference>
<accession>A0A2Z4AKP7</accession>
<keyword evidence="4 7" id="KW-0456">Lyase</keyword>
<dbReference type="InterPro" id="IPR015421">
    <property type="entry name" value="PyrdxlP-dep_Trfase_major"/>
</dbReference>
<dbReference type="EC" id="4.1.2.48" evidence="7"/>
<sequence>MANSPLKIDLYSDTVTRPTPGMRDFMAKAEVGDEQKREDPMTSALEDRVAALLGKEAAIFLPSGTMCNQIAVRVHCGPGDEIILDRTAHIRNSEGGGTAALTGASIYPLDGEQGIFTPAQLLGAVRPINNHYPRSRLLVVEQTSNGGGGSIWPIEVIEKVCLLANAHGLSCHMDGARLLNAVSATRIGAEDYAAFFDSVWIDFSKGLGAPVGGALAGSRDFVEEAWRWKHQFGGAMRQSGIIAAGALYSLENNVARLSEDHENARLLANGLREIEGIEVEPVATNMVFFDVGGLNLTAQQFNERLLEAGLRVSTPASTRCRAVTHLDISRAQIEEAVKIIKKIALGK</sequence>
<dbReference type="InterPro" id="IPR001597">
    <property type="entry name" value="ArAA_b-elim_lyase/Thr_aldolase"/>
</dbReference>
<dbReference type="NCBIfam" id="NF041359">
    <property type="entry name" value="GntG_guanitoxin"/>
    <property type="match status" value="1"/>
</dbReference>
<evidence type="ECO:0000256" key="2">
    <source>
        <dbReference type="ARBA" id="ARBA00006966"/>
    </source>
</evidence>
<comment type="cofactor">
    <cofactor evidence="1">
        <name>pyridoxal 5'-phosphate</name>
        <dbReference type="ChEBI" id="CHEBI:597326"/>
    </cofactor>
</comment>
<evidence type="ECO:0000259" key="6">
    <source>
        <dbReference type="Pfam" id="PF01212"/>
    </source>
</evidence>
<evidence type="ECO:0000313" key="7">
    <source>
        <dbReference type="EMBL" id="AWT60917.1"/>
    </source>
</evidence>
<dbReference type="SUPFAM" id="SSF53383">
    <property type="entry name" value="PLP-dependent transferases"/>
    <property type="match status" value="1"/>
</dbReference>
<dbReference type="PANTHER" id="PTHR48097:SF9">
    <property type="entry name" value="L-THREONINE ALDOLASE"/>
    <property type="match status" value="1"/>
</dbReference>
<dbReference type="GO" id="GO:0006545">
    <property type="term" value="P:glycine biosynthetic process"/>
    <property type="evidence" value="ECO:0007669"/>
    <property type="project" value="TreeGrafter"/>
</dbReference>
<feature type="domain" description="Aromatic amino acid beta-eliminating lyase/threonine aldolase" evidence="6">
    <location>
        <begin position="9"/>
        <end position="291"/>
    </location>
</feature>
<evidence type="ECO:0000256" key="4">
    <source>
        <dbReference type="ARBA" id="ARBA00023239"/>
    </source>
</evidence>
<evidence type="ECO:0000313" key="8">
    <source>
        <dbReference type="Proteomes" id="UP000247465"/>
    </source>
</evidence>
<dbReference type="AlphaFoldDB" id="A0A2Z4AKP7"/>
<protein>
    <submittedName>
        <fullName evidence="7">Low specificity L-threonine aldolase</fullName>
        <ecNumber evidence="7">4.1.2.48</ecNumber>
    </submittedName>
</protein>
<comment type="similarity">
    <text evidence="2">Belongs to the threonine aldolase family.</text>
</comment>
<dbReference type="Gene3D" id="3.40.640.10">
    <property type="entry name" value="Type I PLP-dependent aspartate aminotransferase-like (Major domain)"/>
    <property type="match status" value="1"/>
</dbReference>